<comment type="caution">
    <text evidence="5">The sequence shown here is derived from an EMBL/GenBank/DDBJ whole genome shotgun (WGS) entry which is preliminary data.</text>
</comment>
<dbReference type="InterPro" id="IPR013655">
    <property type="entry name" value="PAS_fold_3"/>
</dbReference>
<dbReference type="Pfam" id="PF08447">
    <property type="entry name" value="PAS_3"/>
    <property type="match status" value="2"/>
</dbReference>
<dbReference type="SMART" id="SM00091">
    <property type="entry name" value="PAS"/>
    <property type="match status" value="3"/>
</dbReference>
<feature type="domain" description="GGDEF" evidence="4">
    <location>
        <begin position="430"/>
        <end position="563"/>
    </location>
</feature>
<feature type="domain" description="EAL" evidence="3">
    <location>
        <begin position="572"/>
        <end position="822"/>
    </location>
</feature>
<evidence type="ECO:0000259" key="3">
    <source>
        <dbReference type="PROSITE" id="PS50883"/>
    </source>
</evidence>
<dbReference type="SMART" id="SM00267">
    <property type="entry name" value="GGDEF"/>
    <property type="match status" value="1"/>
</dbReference>
<evidence type="ECO:0000259" key="1">
    <source>
        <dbReference type="PROSITE" id="PS50112"/>
    </source>
</evidence>
<feature type="domain" description="PAS" evidence="1">
    <location>
        <begin position="20"/>
        <end position="84"/>
    </location>
</feature>
<accession>A0ABQ5WBC8</accession>
<dbReference type="SMART" id="SM00052">
    <property type="entry name" value="EAL"/>
    <property type="match status" value="1"/>
</dbReference>
<dbReference type="InterPro" id="IPR000014">
    <property type="entry name" value="PAS"/>
</dbReference>
<dbReference type="Pfam" id="PF00563">
    <property type="entry name" value="EAL"/>
    <property type="match status" value="1"/>
</dbReference>
<dbReference type="Gene3D" id="3.20.20.450">
    <property type="entry name" value="EAL domain"/>
    <property type="match status" value="1"/>
</dbReference>
<sequence length="831" mass="92003">MNPDGSHKTSAELTAMASLEVLEGIAHPIFVKDRMHRFVYLNEAACALFARPPEDMLGRTDHDFVPKEQADAFCAIDDEVLATGEDSQVEEVFTDPTGVTKTFLTRKRRATIPGADGPEDVIVVSIFDITELRLSINALRENDARFREMADGAPVMIWVTNAAGESTMFNQLWTDVTGQAEADALGTGWLNCVHDDDRERVLATFIEASASLQPVEIEYRLRRRDGSWAWVLDQGRPRLTERDEFAGYVGALIDISERRAAELALERSERRLSTVFGQTMVGILHRDLDNRVLMVNQRFCELLGRTKEELDGLPMHDFTHPDDYPANERKWLKHVRTGEPFQLEKRYLRPDGEAVWCEVSVSFIMDAHGRPESTIVVIQDIALRRQAEQERLQAQQQLAHLASHDVLTGIANRGYFLERIDEMLRVRGNHLIALHYIDLDGFKEVNDTLGHAAGDALLYQVGRRLEQCIGEADILARLGGDEFAIAQRSPPGPDSARRLAEKIIDALAVPFDIEGAGASVGASIGIAFAPIDAGHSSDLLKAADTALYRAKSGKRGSYCMFERGMDAAMRTRHLVRIELAGAMSRGELELHYQPLFDIASNHITACEALARWRHPERGLIPPNEFIPVAEESGLIIPLGAWVLEKACADAARWPIDAAVAVNLSPLQFRNSSLVDTVAKALAAADLRPDRLQLEITESVLLDDSAGNLATLRALRQLGVRIAMDDFGTGYSSFGYLRSFPFDKIKVDREFVRDLPDSPESLAILRAVVGLGQSLGMTTTVEGVETQDQLSAVRTEGFVEAQGYLLGVPVPNAEMVKILHGHRPVRGRVRSA</sequence>
<dbReference type="Gene3D" id="3.30.450.20">
    <property type="entry name" value="PAS domain"/>
    <property type="match status" value="3"/>
</dbReference>
<dbReference type="PROSITE" id="PS50883">
    <property type="entry name" value="EAL"/>
    <property type="match status" value="1"/>
</dbReference>
<dbReference type="Proteomes" id="UP001156691">
    <property type="component" value="Unassembled WGS sequence"/>
</dbReference>
<dbReference type="PANTHER" id="PTHR44757">
    <property type="entry name" value="DIGUANYLATE CYCLASE DGCP"/>
    <property type="match status" value="1"/>
</dbReference>
<dbReference type="PROSITE" id="PS50113">
    <property type="entry name" value="PAC"/>
    <property type="match status" value="2"/>
</dbReference>
<protein>
    <submittedName>
        <fullName evidence="5">GGDEF domain-containing protein</fullName>
    </submittedName>
</protein>
<dbReference type="InterPro" id="IPR035965">
    <property type="entry name" value="PAS-like_dom_sf"/>
</dbReference>
<feature type="domain" description="PAS" evidence="1">
    <location>
        <begin position="268"/>
        <end position="339"/>
    </location>
</feature>
<proteinExistence type="predicted"/>
<evidence type="ECO:0000313" key="5">
    <source>
        <dbReference type="EMBL" id="GLQ57142.1"/>
    </source>
</evidence>
<gene>
    <name evidence="5" type="ORF">GCM10010862_44010</name>
</gene>
<dbReference type="Gene3D" id="3.30.70.270">
    <property type="match status" value="1"/>
</dbReference>
<feature type="domain" description="PAC" evidence="2">
    <location>
        <begin position="341"/>
        <end position="393"/>
    </location>
</feature>
<name>A0ABQ5WBC8_9HYPH</name>
<keyword evidence="6" id="KW-1185">Reference proteome</keyword>
<dbReference type="PROSITE" id="PS50112">
    <property type="entry name" value="PAS"/>
    <property type="match status" value="3"/>
</dbReference>
<dbReference type="EMBL" id="BSNS01000022">
    <property type="protein sequence ID" value="GLQ57142.1"/>
    <property type="molecule type" value="Genomic_DNA"/>
</dbReference>
<dbReference type="Pfam" id="PF08448">
    <property type="entry name" value="PAS_4"/>
    <property type="match status" value="1"/>
</dbReference>
<dbReference type="CDD" id="cd01948">
    <property type="entry name" value="EAL"/>
    <property type="match status" value="1"/>
</dbReference>
<dbReference type="InterPro" id="IPR001633">
    <property type="entry name" value="EAL_dom"/>
</dbReference>
<dbReference type="SUPFAM" id="SSF55785">
    <property type="entry name" value="PYP-like sensor domain (PAS domain)"/>
    <property type="match status" value="3"/>
</dbReference>
<dbReference type="Pfam" id="PF00990">
    <property type="entry name" value="GGDEF"/>
    <property type="match status" value="1"/>
</dbReference>
<dbReference type="PROSITE" id="PS50887">
    <property type="entry name" value="GGDEF"/>
    <property type="match status" value="1"/>
</dbReference>
<dbReference type="NCBIfam" id="TIGR00229">
    <property type="entry name" value="sensory_box"/>
    <property type="match status" value="2"/>
</dbReference>
<dbReference type="InterPro" id="IPR043128">
    <property type="entry name" value="Rev_trsase/Diguanyl_cyclase"/>
</dbReference>
<dbReference type="InterPro" id="IPR001610">
    <property type="entry name" value="PAC"/>
</dbReference>
<dbReference type="InterPro" id="IPR000700">
    <property type="entry name" value="PAS-assoc_C"/>
</dbReference>
<dbReference type="PANTHER" id="PTHR44757:SF2">
    <property type="entry name" value="BIOFILM ARCHITECTURE MAINTENANCE PROTEIN MBAA"/>
    <property type="match status" value="1"/>
</dbReference>
<dbReference type="SMART" id="SM00086">
    <property type="entry name" value="PAC"/>
    <property type="match status" value="2"/>
</dbReference>
<dbReference type="InterPro" id="IPR029787">
    <property type="entry name" value="Nucleotide_cyclase"/>
</dbReference>
<dbReference type="CDD" id="cd01949">
    <property type="entry name" value="GGDEF"/>
    <property type="match status" value="1"/>
</dbReference>
<dbReference type="InterPro" id="IPR052155">
    <property type="entry name" value="Biofilm_reg_signaling"/>
</dbReference>
<evidence type="ECO:0000259" key="2">
    <source>
        <dbReference type="PROSITE" id="PS50113"/>
    </source>
</evidence>
<feature type="domain" description="PAS" evidence="1">
    <location>
        <begin position="142"/>
        <end position="213"/>
    </location>
</feature>
<evidence type="ECO:0000313" key="6">
    <source>
        <dbReference type="Proteomes" id="UP001156691"/>
    </source>
</evidence>
<dbReference type="InterPro" id="IPR000160">
    <property type="entry name" value="GGDEF_dom"/>
</dbReference>
<dbReference type="SUPFAM" id="SSF141868">
    <property type="entry name" value="EAL domain-like"/>
    <property type="match status" value="1"/>
</dbReference>
<dbReference type="InterPro" id="IPR013656">
    <property type="entry name" value="PAS_4"/>
</dbReference>
<dbReference type="NCBIfam" id="TIGR00254">
    <property type="entry name" value="GGDEF"/>
    <property type="match status" value="1"/>
</dbReference>
<evidence type="ECO:0000259" key="4">
    <source>
        <dbReference type="PROSITE" id="PS50887"/>
    </source>
</evidence>
<feature type="domain" description="PAC" evidence="2">
    <location>
        <begin position="215"/>
        <end position="267"/>
    </location>
</feature>
<dbReference type="CDD" id="cd00130">
    <property type="entry name" value="PAS"/>
    <property type="match status" value="3"/>
</dbReference>
<dbReference type="SUPFAM" id="SSF55073">
    <property type="entry name" value="Nucleotide cyclase"/>
    <property type="match status" value="1"/>
</dbReference>
<organism evidence="5 6">
    <name type="scientific">Devosia nitrariae</name>
    <dbReference type="NCBI Taxonomy" id="2071872"/>
    <lineage>
        <taxon>Bacteria</taxon>
        <taxon>Pseudomonadati</taxon>
        <taxon>Pseudomonadota</taxon>
        <taxon>Alphaproteobacteria</taxon>
        <taxon>Hyphomicrobiales</taxon>
        <taxon>Devosiaceae</taxon>
        <taxon>Devosia</taxon>
    </lineage>
</organism>
<reference evidence="6" key="1">
    <citation type="journal article" date="2019" name="Int. J. Syst. Evol. Microbiol.">
        <title>The Global Catalogue of Microorganisms (GCM) 10K type strain sequencing project: providing services to taxonomists for standard genome sequencing and annotation.</title>
        <authorList>
            <consortium name="The Broad Institute Genomics Platform"/>
            <consortium name="The Broad Institute Genome Sequencing Center for Infectious Disease"/>
            <person name="Wu L."/>
            <person name="Ma J."/>
        </authorList>
    </citation>
    <scope>NUCLEOTIDE SEQUENCE [LARGE SCALE GENOMIC DNA]</scope>
    <source>
        <strain evidence="6">NBRC 112416</strain>
    </source>
</reference>
<dbReference type="InterPro" id="IPR035919">
    <property type="entry name" value="EAL_sf"/>
</dbReference>